<dbReference type="GO" id="GO:0000139">
    <property type="term" value="C:Golgi membrane"/>
    <property type="evidence" value="ECO:0007669"/>
    <property type="project" value="InterPro"/>
</dbReference>
<keyword evidence="1" id="KW-0812">Transmembrane</keyword>
<name>A0AAV5UR59_9BILA</name>
<dbReference type="InterPro" id="IPR019402">
    <property type="entry name" value="CWH43_N"/>
</dbReference>
<dbReference type="PANTHER" id="PTHR12892">
    <property type="entry name" value="FGF RECEPTOR ACTIVATING PROTEIN 1"/>
    <property type="match status" value="1"/>
</dbReference>
<feature type="non-terminal residue" evidence="3">
    <location>
        <position position="1"/>
    </location>
</feature>
<proteinExistence type="predicted"/>
<reference evidence="3" key="1">
    <citation type="submission" date="2023-10" db="EMBL/GenBank/DDBJ databases">
        <title>Genome assembly of Pristionchus species.</title>
        <authorList>
            <person name="Yoshida K."/>
            <person name="Sommer R.J."/>
        </authorList>
    </citation>
    <scope>NUCLEOTIDE SEQUENCE</scope>
    <source>
        <strain evidence="3">RS5133</strain>
    </source>
</reference>
<feature type="non-terminal residue" evidence="3">
    <location>
        <position position="233"/>
    </location>
</feature>
<dbReference type="GO" id="GO:0006506">
    <property type="term" value="P:GPI anchor biosynthetic process"/>
    <property type="evidence" value="ECO:0007669"/>
    <property type="project" value="TreeGrafter"/>
</dbReference>
<evidence type="ECO:0000313" key="3">
    <source>
        <dbReference type="EMBL" id="GMT08804.1"/>
    </source>
</evidence>
<sequence>LLSFSSSGLIKSTVVFPVSATFIAAVFALTVDYYRLFDYYWMCEKVLLPSFSRIINLPYERTFWNLLILAHIPLRLISLFQFYIKFAYFANARSSKLTSLTLLLFIISGLLDSAFISLLTVVGERESGMLHMILFICFILTIMAFISSHLLLSIRCGVRGKNEILSFRIRLFLFFSLIIAVALLTTAFWLFQEHCVKYSYSTFACLEYSIIAMILTYHSTALLDLDFTMTLIY</sequence>
<comment type="caution">
    <text evidence="3">The sequence shown here is derived from an EMBL/GenBank/DDBJ whole genome shotgun (WGS) entry which is preliminary data.</text>
</comment>
<feature type="domain" description="CWH43-like N-terminal" evidence="2">
    <location>
        <begin position="12"/>
        <end position="226"/>
    </location>
</feature>
<feature type="transmembrane region" description="Helical" evidence="1">
    <location>
        <begin position="129"/>
        <end position="152"/>
    </location>
</feature>
<dbReference type="Proteomes" id="UP001432322">
    <property type="component" value="Unassembled WGS sequence"/>
</dbReference>
<feature type="transmembrane region" description="Helical" evidence="1">
    <location>
        <begin position="172"/>
        <end position="192"/>
    </location>
</feature>
<dbReference type="Pfam" id="PF10277">
    <property type="entry name" value="Frag1"/>
    <property type="match status" value="1"/>
</dbReference>
<gene>
    <name evidence="3" type="ORF">PFISCL1PPCAC_101</name>
</gene>
<dbReference type="PANTHER" id="PTHR12892:SF12">
    <property type="entry name" value="RHOMBOID DOMAIN-CONTAINING PROTEIN"/>
    <property type="match status" value="1"/>
</dbReference>
<keyword evidence="1" id="KW-1133">Transmembrane helix</keyword>
<protein>
    <recommendedName>
        <fullName evidence="2">CWH43-like N-terminal domain-containing protein</fullName>
    </recommendedName>
</protein>
<evidence type="ECO:0000259" key="2">
    <source>
        <dbReference type="Pfam" id="PF10277"/>
    </source>
</evidence>
<feature type="transmembrane region" description="Helical" evidence="1">
    <location>
        <begin position="100"/>
        <end position="123"/>
    </location>
</feature>
<accession>A0AAV5UR59</accession>
<organism evidence="3 4">
    <name type="scientific">Pristionchus fissidentatus</name>
    <dbReference type="NCBI Taxonomy" id="1538716"/>
    <lineage>
        <taxon>Eukaryota</taxon>
        <taxon>Metazoa</taxon>
        <taxon>Ecdysozoa</taxon>
        <taxon>Nematoda</taxon>
        <taxon>Chromadorea</taxon>
        <taxon>Rhabditida</taxon>
        <taxon>Rhabditina</taxon>
        <taxon>Diplogasteromorpha</taxon>
        <taxon>Diplogasteroidea</taxon>
        <taxon>Neodiplogasteridae</taxon>
        <taxon>Pristionchus</taxon>
    </lineage>
</organism>
<dbReference type="EMBL" id="BTSY01000001">
    <property type="protein sequence ID" value="GMT08804.1"/>
    <property type="molecule type" value="Genomic_DNA"/>
</dbReference>
<dbReference type="AlphaFoldDB" id="A0AAV5UR59"/>
<feature type="transmembrane region" description="Helical" evidence="1">
    <location>
        <begin position="63"/>
        <end position="88"/>
    </location>
</feature>
<dbReference type="GO" id="GO:0005789">
    <property type="term" value="C:endoplasmic reticulum membrane"/>
    <property type="evidence" value="ECO:0007669"/>
    <property type="project" value="TreeGrafter"/>
</dbReference>
<evidence type="ECO:0000256" key="1">
    <source>
        <dbReference type="SAM" id="Phobius"/>
    </source>
</evidence>
<keyword evidence="4" id="KW-1185">Reference proteome</keyword>
<evidence type="ECO:0000313" key="4">
    <source>
        <dbReference type="Proteomes" id="UP001432322"/>
    </source>
</evidence>
<keyword evidence="1" id="KW-0472">Membrane</keyword>
<feature type="transmembrane region" description="Helical" evidence="1">
    <location>
        <begin position="198"/>
        <end position="217"/>
    </location>
</feature>
<dbReference type="InterPro" id="IPR039545">
    <property type="entry name" value="PGAP2"/>
</dbReference>
<feature type="transmembrane region" description="Helical" evidence="1">
    <location>
        <begin position="12"/>
        <end position="31"/>
    </location>
</feature>